<dbReference type="InterPro" id="IPR051604">
    <property type="entry name" value="Ergot_Alk_Oxidoreductase"/>
</dbReference>
<feature type="domain" description="NAD(P)-binding" evidence="1">
    <location>
        <begin position="8"/>
        <end position="167"/>
    </location>
</feature>
<reference evidence="2 3" key="1">
    <citation type="submission" date="2021-03" db="EMBL/GenBank/DDBJ databases">
        <title>Sequencing the genomes of 1000 actinobacteria strains.</title>
        <authorList>
            <person name="Klenk H.-P."/>
        </authorList>
    </citation>
    <scope>NUCLEOTIDE SEQUENCE [LARGE SCALE GENOMIC DNA]</scope>
    <source>
        <strain evidence="2 3">DSM 45516</strain>
    </source>
</reference>
<dbReference type="InterPro" id="IPR016040">
    <property type="entry name" value="NAD(P)-bd_dom"/>
</dbReference>
<evidence type="ECO:0000313" key="3">
    <source>
        <dbReference type="Proteomes" id="UP001519325"/>
    </source>
</evidence>
<dbReference type="PANTHER" id="PTHR43162:SF1">
    <property type="entry name" value="PRESTALK A DIFFERENTIATION PROTEIN A"/>
    <property type="match status" value="1"/>
</dbReference>
<gene>
    <name evidence="2" type="ORF">BJ987_007092</name>
</gene>
<comment type="caution">
    <text evidence="2">The sequence shown here is derived from an EMBL/GenBank/DDBJ whole genome shotgun (WGS) entry which is preliminary data.</text>
</comment>
<proteinExistence type="predicted"/>
<evidence type="ECO:0000313" key="2">
    <source>
        <dbReference type="EMBL" id="MBP2194191.1"/>
    </source>
</evidence>
<evidence type="ECO:0000259" key="1">
    <source>
        <dbReference type="Pfam" id="PF13460"/>
    </source>
</evidence>
<dbReference type="Gene3D" id="3.40.50.720">
    <property type="entry name" value="NAD(P)-binding Rossmann-like Domain"/>
    <property type="match status" value="1"/>
</dbReference>
<dbReference type="RefSeq" id="WP_209897350.1">
    <property type="nucleotide sequence ID" value="NZ_JAGGMR010000001.1"/>
</dbReference>
<sequence>MKILVTAATGNIGRKVVDHLLAAGAEDVRALSNHPERAAFPDEVEVVRGYLGKVSSLAGAFEGVDRMYLAPVLETVEEVVALARKAGVRHIVDLSGDESTDWQPIARAVEQSGPDWTHLFAGEFSENATIWCEQIRASDEVRDPCPEAANAPITMDDIARVAAKVLLSDGHAGKTYELTGPETLTRGEKIRQIGVALGRDLDVVKVSREEAIRLLQPGMGEYAEWYVDGITSMIDHPQQATTTVADLTGAATTFAQWATTNADQFR</sequence>
<dbReference type="Pfam" id="PF13460">
    <property type="entry name" value="NAD_binding_10"/>
    <property type="match status" value="1"/>
</dbReference>
<accession>A0ABS4QR57</accession>
<dbReference type="PANTHER" id="PTHR43162">
    <property type="match status" value="1"/>
</dbReference>
<keyword evidence="3" id="KW-1185">Reference proteome</keyword>
<organism evidence="2 3">
    <name type="scientific">Nocardia goodfellowii</name>
    <dbReference type="NCBI Taxonomy" id="882446"/>
    <lineage>
        <taxon>Bacteria</taxon>
        <taxon>Bacillati</taxon>
        <taxon>Actinomycetota</taxon>
        <taxon>Actinomycetes</taxon>
        <taxon>Mycobacteriales</taxon>
        <taxon>Nocardiaceae</taxon>
        <taxon>Nocardia</taxon>
    </lineage>
</organism>
<dbReference type="EMBL" id="JAGGMR010000001">
    <property type="protein sequence ID" value="MBP2194191.1"/>
    <property type="molecule type" value="Genomic_DNA"/>
</dbReference>
<name>A0ABS4QR57_9NOCA</name>
<dbReference type="InterPro" id="IPR036291">
    <property type="entry name" value="NAD(P)-bd_dom_sf"/>
</dbReference>
<dbReference type="Proteomes" id="UP001519325">
    <property type="component" value="Unassembled WGS sequence"/>
</dbReference>
<dbReference type="SUPFAM" id="SSF51735">
    <property type="entry name" value="NAD(P)-binding Rossmann-fold domains"/>
    <property type="match status" value="1"/>
</dbReference>
<dbReference type="Gene3D" id="3.90.25.10">
    <property type="entry name" value="UDP-galactose 4-epimerase, domain 1"/>
    <property type="match status" value="1"/>
</dbReference>
<protein>
    <submittedName>
        <fullName evidence="2">Uncharacterized protein YbjT (DUF2867 family)</fullName>
    </submittedName>
</protein>